<dbReference type="AlphaFoldDB" id="A2FS30"/>
<accession>A2FS30</accession>
<name>A2FS30_TRIV3</name>
<sequence length="388" mass="43905">MLNVLFLLFIQVKKLYSDIKETSLECSNSNPCVFTIGADSKNNVTFLNLFNLESADEVRYSYTKYTSLSDISTWNIASDEEKNKVWKSMSSLSVYVKPASTKDINVRGGKIRNSICPSGTIISTKESFNIQDYSSNPIGQPPSQFCLIFLHQKASVVVKNTLNRNDQLTYRVGYNDYRRIGWQRSKTINSDRIPIYLIFKLSNNNEIRKFTINLNNVQPQGHEEAEYNSKDIPTLDSIDESEEEGNENGETEESSSDIIDEPPDEIEESSSSISSSSELVSQISITPLQTPEETWEGDWDDPPNVIVRGNDVPEIHETHPPIQTDYIKTPVPKVTTYINVTMGTSIIVVVVILTIVNIIRTVRKMRGNECGRIYEKVTLSLKFPNTIF</sequence>
<feature type="transmembrane region" description="Helical" evidence="2">
    <location>
        <begin position="337"/>
        <end position="359"/>
    </location>
</feature>
<evidence type="ECO:0000256" key="2">
    <source>
        <dbReference type="SAM" id="Phobius"/>
    </source>
</evidence>
<keyword evidence="3" id="KW-0732">Signal</keyword>
<dbReference type="EMBL" id="DS113975">
    <property type="protein sequence ID" value="EAX92296.1"/>
    <property type="molecule type" value="Genomic_DNA"/>
</dbReference>
<feature type="compositionally biased region" description="Low complexity" evidence="1">
    <location>
        <begin position="269"/>
        <end position="278"/>
    </location>
</feature>
<dbReference type="InParanoid" id="A2FS30"/>
<feature type="signal peptide" evidence="3">
    <location>
        <begin position="1"/>
        <end position="17"/>
    </location>
</feature>
<evidence type="ECO:0000313" key="4">
    <source>
        <dbReference type="EMBL" id="EAX92296.1"/>
    </source>
</evidence>
<proteinExistence type="predicted"/>
<evidence type="ECO:0000313" key="5">
    <source>
        <dbReference type="Proteomes" id="UP000001542"/>
    </source>
</evidence>
<dbReference type="RefSeq" id="XP_001305226.1">
    <property type="nucleotide sequence ID" value="XM_001305225.1"/>
</dbReference>
<reference evidence="4" key="2">
    <citation type="journal article" date="2007" name="Science">
        <title>Draft genome sequence of the sexually transmitted pathogen Trichomonas vaginalis.</title>
        <authorList>
            <person name="Carlton J.M."/>
            <person name="Hirt R.P."/>
            <person name="Silva J.C."/>
            <person name="Delcher A.L."/>
            <person name="Schatz M."/>
            <person name="Zhao Q."/>
            <person name="Wortman J.R."/>
            <person name="Bidwell S.L."/>
            <person name="Alsmark U.C.M."/>
            <person name="Besteiro S."/>
            <person name="Sicheritz-Ponten T."/>
            <person name="Noel C.J."/>
            <person name="Dacks J.B."/>
            <person name="Foster P.G."/>
            <person name="Simillion C."/>
            <person name="Van de Peer Y."/>
            <person name="Miranda-Saavedra D."/>
            <person name="Barton G.J."/>
            <person name="Westrop G.D."/>
            <person name="Mueller S."/>
            <person name="Dessi D."/>
            <person name="Fiori P.L."/>
            <person name="Ren Q."/>
            <person name="Paulsen I."/>
            <person name="Zhang H."/>
            <person name="Bastida-Corcuera F.D."/>
            <person name="Simoes-Barbosa A."/>
            <person name="Brown M.T."/>
            <person name="Hayes R.D."/>
            <person name="Mukherjee M."/>
            <person name="Okumura C.Y."/>
            <person name="Schneider R."/>
            <person name="Smith A.J."/>
            <person name="Vanacova S."/>
            <person name="Villalvazo M."/>
            <person name="Haas B.J."/>
            <person name="Pertea M."/>
            <person name="Feldblyum T.V."/>
            <person name="Utterback T.R."/>
            <person name="Shu C.L."/>
            <person name="Osoegawa K."/>
            <person name="de Jong P.J."/>
            <person name="Hrdy I."/>
            <person name="Horvathova L."/>
            <person name="Zubacova Z."/>
            <person name="Dolezal P."/>
            <person name="Malik S.B."/>
            <person name="Logsdon J.M. Jr."/>
            <person name="Henze K."/>
            <person name="Gupta A."/>
            <person name="Wang C.C."/>
            <person name="Dunne R.L."/>
            <person name="Upcroft J.A."/>
            <person name="Upcroft P."/>
            <person name="White O."/>
            <person name="Salzberg S.L."/>
            <person name="Tang P."/>
            <person name="Chiu C.-H."/>
            <person name="Lee Y.-S."/>
            <person name="Embley T.M."/>
            <person name="Coombs G.H."/>
            <person name="Mottram J.C."/>
            <person name="Tachezy J."/>
            <person name="Fraser-Liggett C.M."/>
            <person name="Johnson P.J."/>
        </authorList>
    </citation>
    <scope>NUCLEOTIDE SEQUENCE [LARGE SCALE GENOMIC DNA]</scope>
    <source>
        <strain evidence="4">G3</strain>
    </source>
</reference>
<dbReference type="VEuPathDB" id="TrichDB:TVAG_108130"/>
<dbReference type="KEGG" id="tva:4750007"/>
<protein>
    <submittedName>
        <fullName evidence="4">Uncharacterized protein</fullName>
    </submittedName>
</protein>
<gene>
    <name evidence="4" type="ORF">TVAG_108130</name>
</gene>
<evidence type="ECO:0000256" key="3">
    <source>
        <dbReference type="SAM" id="SignalP"/>
    </source>
</evidence>
<keyword evidence="2" id="KW-0812">Transmembrane</keyword>
<feature type="region of interest" description="Disordered" evidence="1">
    <location>
        <begin position="221"/>
        <end position="282"/>
    </location>
</feature>
<feature type="chain" id="PRO_5002643567" evidence="3">
    <location>
        <begin position="18"/>
        <end position="388"/>
    </location>
</feature>
<dbReference type="Proteomes" id="UP000001542">
    <property type="component" value="Unassembled WGS sequence"/>
</dbReference>
<organism evidence="4 5">
    <name type="scientific">Trichomonas vaginalis (strain ATCC PRA-98 / G3)</name>
    <dbReference type="NCBI Taxonomy" id="412133"/>
    <lineage>
        <taxon>Eukaryota</taxon>
        <taxon>Metamonada</taxon>
        <taxon>Parabasalia</taxon>
        <taxon>Trichomonadida</taxon>
        <taxon>Trichomonadidae</taxon>
        <taxon>Trichomonas</taxon>
    </lineage>
</organism>
<reference evidence="4" key="1">
    <citation type="submission" date="2006-10" db="EMBL/GenBank/DDBJ databases">
        <authorList>
            <person name="Amadeo P."/>
            <person name="Zhao Q."/>
            <person name="Wortman J."/>
            <person name="Fraser-Liggett C."/>
            <person name="Carlton J."/>
        </authorList>
    </citation>
    <scope>NUCLEOTIDE SEQUENCE</scope>
    <source>
        <strain evidence="4">G3</strain>
    </source>
</reference>
<keyword evidence="2" id="KW-0472">Membrane</keyword>
<keyword evidence="2" id="KW-1133">Transmembrane helix</keyword>
<evidence type="ECO:0000256" key="1">
    <source>
        <dbReference type="SAM" id="MobiDB-lite"/>
    </source>
</evidence>
<feature type="compositionally biased region" description="Acidic residues" evidence="1">
    <location>
        <begin position="237"/>
        <end position="268"/>
    </location>
</feature>
<keyword evidence="5" id="KW-1185">Reference proteome</keyword>
<dbReference type="VEuPathDB" id="TrichDB:TVAGG3_0796080"/>